<accession>A0A8S5V7W7</accession>
<proteinExistence type="predicted"/>
<name>A0A8S5V7W7_9CAUD</name>
<dbReference type="InterPro" id="IPR010056">
    <property type="entry name" value="Phage_rep_org__N"/>
</dbReference>
<feature type="domain" description="Phage replisome organiser N-terminal" evidence="2">
    <location>
        <begin position="9"/>
        <end position="126"/>
    </location>
</feature>
<dbReference type="EMBL" id="BK016215">
    <property type="protein sequence ID" value="DAG02790.1"/>
    <property type="molecule type" value="Genomic_DNA"/>
</dbReference>
<evidence type="ECO:0000256" key="1">
    <source>
        <dbReference type="SAM" id="MobiDB-lite"/>
    </source>
</evidence>
<feature type="region of interest" description="Disordered" evidence="1">
    <location>
        <begin position="122"/>
        <end position="181"/>
    </location>
</feature>
<protein>
    <submittedName>
        <fullName evidence="3">Replication initiation and membrane attachment</fullName>
    </submittedName>
</protein>
<organism evidence="3">
    <name type="scientific">Siphoviridae sp. ctHn727</name>
    <dbReference type="NCBI Taxonomy" id="2825425"/>
    <lineage>
        <taxon>Viruses</taxon>
        <taxon>Duplodnaviria</taxon>
        <taxon>Heunggongvirae</taxon>
        <taxon>Uroviricota</taxon>
        <taxon>Caudoviricetes</taxon>
    </lineage>
</organism>
<sequence length="284" mass="32422">MATGKRFYWMKLKESFMTSDTIDYFMSQPDGANYVVLYQMLCLKTINTDGRLSRQIGEVVIKYDIPKIQRDLKWFSADTIRVALNLYKSFGLVYEDIDGVLVLADHNNLVGSETDWAEKKRLNKAKAGQNPELSDGTAGESGGENFPIEIENRDRDKEIRDKSLDKEADIENTEDSCAEPETVSAPPIISIILNDKTFFNVFPEDYNRWCELYPAVNVMQELRKMSSWSTDNPKRRKTKSGIRRFINAWLSKEQDKGGQYRYQGNGSSGNVFTDIAEGMRNGQA</sequence>
<reference evidence="3" key="1">
    <citation type="journal article" date="2021" name="Proc. Natl. Acad. Sci. U.S.A.">
        <title>A Catalog of Tens of Thousands of Viruses from Human Metagenomes Reveals Hidden Associations with Chronic Diseases.</title>
        <authorList>
            <person name="Tisza M.J."/>
            <person name="Buck C.B."/>
        </authorList>
    </citation>
    <scope>NUCLEOTIDE SEQUENCE</scope>
    <source>
        <strain evidence="3">CtHn727</strain>
    </source>
</reference>
<evidence type="ECO:0000313" key="3">
    <source>
        <dbReference type="EMBL" id="DAG02790.1"/>
    </source>
</evidence>
<evidence type="ECO:0000259" key="2">
    <source>
        <dbReference type="Pfam" id="PF09681"/>
    </source>
</evidence>
<feature type="compositionally biased region" description="Basic and acidic residues" evidence="1">
    <location>
        <begin position="150"/>
        <end position="169"/>
    </location>
</feature>
<dbReference type="Pfam" id="PF09681">
    <property type="entry name" value="Phage_rep_org_N"/>
    <property type="match status" value="1"/>
</dbReference>